<comment type="caution">
    <text evidence="1">The sequence shown here is derived from an EMBL/GenBank/DDBJ whole genome shotgun (WGS) entry which is preliminary data.</text>
</comment>
<reference evidence="1" key="1">
    <citation type="submission" date="2021-04" db="EMBL/GenBank/DDBJ databases">
        <title>Genome based classification of Actinospica acidithermotolerans sp. nov., an actinobacterium isolated from an Indonesian hot spring.</title>
        <authorList>
            <person name="Kusuma A.B."/>
            <person name="Putra K.E."/>
            <person name="Nafisah S."/>
            <person name="Loh J."/>
            <person name="Nouioui I."/>
            <person name="Goodfellow M."/>
        </authorList>
    </citation>
    <scope>NUCLEOTIDE SEQUENCE</scope>
    <source>
        <strain evidence="1">DSM 45618</strain>
    </source>
</reference>
<organism evidence="1 2">
    <name type="scientific">Actinocrinis puniceicyclus</name>
    <dbReference type="NCBI Taxonomy" id="977794"/>
    <lineage>
        <taxon>Bacteria</taxon>
        <taxon>Bacillati</taxon>
        <taxon>Actinomycetota</taxon>
        <taxon>Actinomycetes</taxon>
        <taxon>Catenulisporales</taxon>
        <taxon>Actinospicaceae</taxon>
        <taxon>Actinocrinis</taxon>
    </lineage>
</organism>
<dbReference type="Proteomes" id="UP000677913">
    <property type="component" value="Unassembled WGS sequence"/>
</dbReference>
<name>A0A8J8BFK0_9ACTN</name>
<keyword evidence="2" id="KW-1185">Reference proteome</keyword>
<dbReference type="EMBL" id="JAGSXH010000132">
    <property type="protein sequence ID" value="MBS2966246.1"/>
    <property type="molecule type" value="Genomic_DNA"/>
</dbReference>
<evidence type="ECO:0000313" key="1">
    <source>
        <dbReference type="EMBL" id="MBS2966246.1"/>
    </source>
</evidence>
<evidence type="ECO:0000313" key="2">
    <source>
        <dbReference type="Proteomes" id="UP000677913"/>
    </source>
</evidence>
<proteinExistence type="predicted"/>
<dbReference type="AlphaFoldDB" id="A0A8J8BFK0"/>
<protein>
    <submittedName>
        <fullName evidence="1">Uncharacterized protein</fullName>
    </submittedName>
</protein>
<accession>A0A8J8BFK0</accession>
<sequence length="61" mass="6495">MAAATHSTSGPPRIQVHIRAAGPPVVMAKVNRVTGPVRMLMVLNGMAKDSKKDMRGSRVRG</sequence>
<gene>
    <name evidence="1" type="ORF">KGA66_24590</name>
</gene>